<gene>
    <name evidence="2" type="primary">Acey_s0549.g3290</name>
    <name evidence="2" type="ORF">Y032_0549g3290</name>
</gene>
<keyword evidence="1" id="KW-0812">Transmembrane</keyword>
<dbReference type="EMBL" id="JARK01000149">
    <property type="protein sequence ID" value="EYC41965.1"/>
    <property type="molecule type" value="Genomic_DNA"/>
</dbReference>
<keyword evidence="1" id="KW-0472">Membrane</keyword>
<protein>
    <submittedName>
        <fullName evidence="2">Uncharacterized protein</fullName>
    </submittedName>
</protein>
<feature type="transmembrane region" description="Helical" evidence="1">
    <location>
        <begin position="45"/>
        <end position="66"/>
    </location>
</feature>
<name>A0A016WQM7_9BILA</name>
<proteinExistence type="predicted"/>
<comment type="caution">
    <text evidence="2">The sequence shown here is derived from an EMBL/GenBank/DDBJ whole genome shotgun (WGS) entry which is preliminary data.</text>
</comment>
<keyword evidence="1" id="KW-1133">Transmembrane helix</keyword>
<evidence type="ECO:0000313" key="3">
    <source>
        <dbReference type="Proteomes" id="UP000024635"/>
    </source>
</evidence>
<organism evidence="2 3">
    <name type="scientific">Ancylostoma ceylanicum</name>
    <dbReference type="NCBI Taxonomy" id="53326"/>
    <lineage>
        <taxon>Eukaryota</taxon>
        <taxon>Metazoa</taxon>
        <taxon>Ecdysozoa</taxon>
        <taxon>Nematoda</taxon>
        <taxon>Chromadorea</taxon>
        <taxon>Rhabditida</taxon>
        <taxon>Rhabditina</taxon>
        <taxon>Rhabditomorpha</taxon>
        <taxon>Strongyloidea</taxon>
        <taxon>Ancylostomatidae</taxon>
        <taxon>Ancylostomatinae</taxon>
        <taxon>Ancylostoma</taxon>
    </lineage>
</organism>
<keyword evidence="3" id="KW-1185">Reference proteome</keyword>
<dbReference type="Proteomes" id="UP000024635">
    <property type="component" value="Unassembled WGS sequence"/>
</dbReference>
<sequence>MHPRKHVQSAEKQFYLSTLSTRLIPRKYSTTPGFFETFGMFTRKFSVGAAFDCLFPFNIVFCCGLLKKCRFFFKGIPAITGR</sequence>
<evidence type="ECO:0000256" key="1">
    <source>
        <dbReference type="SAM" id="Phobius"/>
    </source>
</evidence>
<reference evidence="3" key="1">
    <citation type="journal article" date="2015" name="Nat. Genet.">
        <title>The genome and transcriptome of the zoonotic hookworm Ancylostoma ceylanicum identify infection-specific gene families.</title>
        <authorList>
            <person name="Schwarz E.M."/>
            <person name="Hu Y."/>
            <person name="Antoshechkin I."/>
            <person name="Miller M.M."/>
            <person name="Sternberg P.W."/>
            <person name="Aroian R.V."/>
        </authorList>
    </citation>
    <scope>NUCLEOTIDE SEQUENCE</scope>
    <source>
        <strain evidence="3">HY135</strain>
    </source>
</reference>
<evidence type="ECO:0000313" key="2">
    <source>
        <dbReference type="EMBL" id="EYC41965.1"/>
    </source>
</evidence>
<accession>A0A016WQM7</accession>
<dbReference type="AlphaFoldDB" id="A0A016WQM7"/>